<dbReference type="GeneID" id="80818174"/>
<proteinExistence type="predicted"/>
<reference evidence="1 2" key="1">
    <citation type="submission" date="2016-10" db="EMBL/GenBank/DDBJ databases">
        <authorList>
            <person name="Varghese N."/>
            <person name="Submissions S."/>
        </authorList>
    </citation>
    <scope>NUCLEOTIDE SEQUENCE [LARGE SCALE GENOMIC DNA]</scope>
    <source>
        <strain evidence="1 2">FF3</strain>
    </source>
</reference>
<gene>
    <name evidence="1" type="ORF">SAMN04487940_105208</name>
</gene>
<name>A0A975ZN79_9RHOB</name>
<dbReference type="RefSeq" id="WP_074836324.1">
    <property type="nucleotide sequence ID" value="NZ_CATLQZ010000008.1"/>
</dbReference>
<comment type="caution">
    <text evidence="1">The sequence shown here is derived from an EMBL/GenBank/DDBJ whole genome shotgun (WGS) entry which is preliminary data.</text>
</comment>
<keyword evidence="2" id="KW-1185">Reference proteome</keyword>
<dbReference type="EMBL" id="FNYY01000005">
    <property type="protein sequence ID" value="SEJ39432.1"/>
    <property type="molecule type" value="Genomic_DNA"/>
</dbReference>
<dbReference type="AlphaFoldDB" id="A0A975ZN79"/>
<evidence type="ECO:0000313" key="2">
    <source>
        <dbReference type="Proteomes" id="UP000182932"/>
    </source>
</evidence>
<dbReference type="Proteomes" id="UP000182932">
    <property type="component" value="Unassembled WGS sequence"/>
</dbReference>
<protein>
    <submittedName>
        <fullName evidence="1">Uncharacterized protein</fullName>
    </submittedName>
</protein>
<evidence type="ECO:0000313" key="1">
    <source>
        <dbReference type="EMBL" id="SEJ39432.1"/>
    </source>
</evidence>
<accession>A0A975ZN79</accession>
<organism evidence="1 2">
    <name type="scientific">Marinovum algicola</name>
    <dbReference type="NCBI Taxonomy" id="42444"/>
    <lineage>
        <taxon>Bacteria</taxon>
        <taxon>Pseudomonadati</taxon>
        <taxon>Pseudomonadota</taxon>
        <taxon>Alphaproteobacteria</taxon>
        <taxon>Rhodobacterales</taxon>
        <taxon>Roseobacteraceae</taxon>
        <taxon>Marinovum</taxon>
    </lineage>
</organism>
<sequence length="87" mass="10042">MQLLCRYDVNDFASWKEHFDADTEAQRDAGLSLLQIWQEHDTPSRVFCLFEVNDLDKARDFIDGPRARARSETDGVRDAACHILDTL</sequence>